<comment type="subcellular location">
    <subcellularLocation>
        <location evidence="7">Mitochondrion</location>
    </subcellularLocation>
</comment>
<keyword evidence="5 7" id="KW-0012">Acyltransferase</keyword>
<evidence type="ECO:0000256" key="7">
    <source>
        <dbReference type="HAMAP-Rule" id="MF_03179"/>
    </source>
</evidence>
<gene>
    <name evidence="9" type="ORF">GTHE00462_LOCUS3339</name>
</gene>
<evidence type="ECO:0000256" key="2">
    <source>
        <dbReference type="ARBA" id="ARBA00022679"/>
    </source>
</evidence>
<dbReference type="NCBIfam" id="TIGR03723">
    <property type="entry name" value="T6A_TsaD_YgjD"/>
    <property type="match status" value="1"/>
</dbReference>
<evidence type="ECO:0000256" key="6">
    <source>
        <dbReference type="ARBA" id="ARBA00048117"/>
    </source>
</evidence>
<evidence type="ECO:0000256" key="1">
    <source>
        <dbReference type="ARBA" id="ARBA00012156"/>
    </source>
</evidence>
<dbReference type="InterPro" id="IPR017861">
    <property type="entry name" value="KAE1/TsaD"/>
</dbReference>
<evidence type="ECO:0000256" key="4">
    <source>
        <dbReference type="ARBA" id="ARBA00022723"/>
    </source>
</evidence>
<dbReference type="HAMAP" id="MF_01445">
    <property type="entry name" value="TsaD"/>
    <property type="match status" value="1"/>
</dbReference>
<dbReference type="GO" id="GO:0005739">
    <property type="term" value="C:mitochondrion"/>
    <property type="evidence" value="ECO:0007669"/>
    <property type="project" value="UniProtKB-SubCell"/>
</dbReference>
<dbReference type="GO" id="GO:0002949">
    <property type="term" value="P:tRNA threonylcarbamoyladenosine modification"/>
    <property type="evidence" value="ECO:0007669"/>
    <property type="project" value="UniProtKB-UniRule"/>
</dbReference>
<evidence type="ECO:0000259" key="8">
    <source>
        <dbReference type="Pfam" id="PF00814"/>
    </source>
</evidence>
<reference evidence="9" key="1">
    <citation type="submission" date="2021-01" db="EMBL/GenBank/DDBJ databases">
        <authorList>
            <person name="Corre E."/>
            <person name="Pelletier E."/>
            <person name="Niang G."/>
            <person name="Scheremetjew M."/>
            <person name="Finn R."/>
            <person name="Kale V."/>
            <person name="Holt S."/>
            <person name="Cochrane G."/>
            <person name="Meng A."/>
            <person name="Brown T."/>
            <person name="Cohen L."/>
        </authorList>
    </citation>
    <scope>NUCLEOTIDE SEQUENCE</scope>
    <source>
        <strain evidence="9">CCMP 2712</strain>
    </source>
</reference>
<evidence type="ECO:0000256" key="3">
    <source>
        <dbReference type="ARBA" id="ARBA00022694"/>
    </source>
</evidence>
<dbReference type="EMBL" id="HBKN01003988">
    <property type="protein sequence ID" value="CAE2194028.1"/>
    <property type="molecule type" value="Transcribed_RNA"/>
</dbReference>
<comment type="function">
    <text evidence="7">Required for the formation of a threonylcarbamoyl group on adenosine at position 37 (t(6)A37) in mitochondrial tRNAs that read codons beginning with adenine. Probably involved in the transfer of the threonylcarbamoyl moiety of threonylcarbamoyl-AMP (TC-AMP) to the N6 group of A37. Involved in mitochondrial genome maintenance.</text>
</comment>
<keyword evidence="3 7" id="KW-0819">tRNA processing</keyword>
<dbReference type="GO" id="GO:0046872">
    <property type="term" value="F:metal ion binding"/>
    <property type="evidence" value="ECO:0007669"/>
    <property type="project" value="UniProtKB-KW"/>
</dbReference>
<comment type="subunit">
    <text evidence="7">Homodimer.</text>
</comment>
<dbReference type="AlphaFoldDB" id="A0A7S4HBV7"/>
<dbReference type="PRINTS" id="PR00789">
    <property type="entry name" value="OSIALOPTASE"/>
</dbReference>
<keyword evidence="7" id="KW-0496">Mitochondrion</keyword>
<comment type="cofactor">
    <cofactor evidence="7">
        <name>a divalent metal cation</name>
        <dbReference type="ChEBI" id="CHEBI:60240"/>
    </cofactor>
    <text evidence="7">Binds 1 divalent metal cation per subunit.</text>
</comment>
<feature type="domain" description="Gcp-like" evidence="8">
    <location>
        <begin position="178"/>
        <end position="477"/>
    </location>
</feature>
<dbReference type="GO" id="GO:0061711">
    <property type="term" value="F:tRNA N(6)-L-threonylcarbamoyladenine synthase activity"/>
    <property type="evidence" value="ECO:0007669"/>
    <property type="project" value="UniProtKB-EC"/>
</dbReference>
<dbReference type="EC" id="2.3.1.234" evidence="1"/>
<sequence>MCSVVSHSWVRGRRRDLVPRISMISIFLINSARINASMHTAHAPSKVCRSMGWVGSGFFSYRQITLRGGNDSADKNSKASNCPYCNKVHSLRDSCRAQRVAQTRASQGRRTMDGWALLSVMREAKVGTPKGVSEYGWGSASYNAEPSMEGWKGDFVVLGIETSCDDTAAAVVESSGRILGESKRTQDQIHAAWGGVVPGLARDAHASAIEEVVKEALEKANVTEDQLDAVAVTMGPGLEICLRVGFHQARDIALNFSKTFVSIHHLEAHVLMVRQADQNVKFPFLVLLVSGGHCQILVARGVGDYLMLGGTLDDSLGEAYDKSARMLGLDVGGGGGAALEALAEKGNPKAIKFGVPMAKRKDCHFSFAGLKTAVRLAIQNAGGDLTNPLNDAQAAADIAASFQHVAIRHLEDRIERAMKLCKEEMGMSDLKHLVVCGGVAANKCVRSRISDKAQSYNITAVFPPARLCTDNGVMVAWAAVERLRLGVCEDPTELEVRARWPLGVSQVLSQEKARSAAHTKLPHTSSPPA</sequence>
<evidence type="ECO:0000313" key="9">
    <source>
        <dbReference type="EMBL" id="CAE2194028.1"/>
    </source>
</evidence>
<dbReference type="InterPro" id="IPR000905">
    <property type="entry name" value="Gcp-like_dom"/>
</dbReference>
<dbReference type="PANTHER" id="PTHR11735">
    <property type="entry name" value="TRNA N6-ADENOSINE THREONYLCARBAMOYLTRANSFERASE"/>
    <property type="match status" value="1"/>
</dbReference>
<keyword evidence="2 7" id="KW-0808">Transferase</keyword>
<accession>A0A7S4HBV7</accession>
<dbReference type="InterPro" id="IPR022450">
    <property type="entry name" value="TsaD"/>
</dbReference>
<comment type="similarity">
    <text evidence="7">Belongs to the KAE1 / TsaD family.</text>
</comment>
<dbReference type="Pfam" id="PF00814">
    <property type="entry name" value="TsaD"/>
    <property type="match status" value="1"/>
</dbReference>
<evidence type="ECO:0000256" key="5">
    <source>
        <dbReference type="ARBA" id="ARBA00023315"/>
    </source>
</evidence>
<name>A0A7S4HBV7_GUITH</name>
<proteinExistence type="inferred from homology"/>
<dbReference type="PANTHER" id="PTHR11735:SF6">
    <property type="entry name" value="TRNA N6-ADENOSINE THREONYLCARBAMOYLTRANSFERASE, MITOCHONDRIAL"/>
    <property type="match status" value="1"/>
</dbReference>
<dbReference type="SUPFAM" id="SSF53067">
    <property type="entry name" value="Actin-like ATPase domain"/>
    <property type="match status" value="1"/>
</dbReference>
<organism evidence="9">
    <name type="scientific">Guillardia theta</name>
    <name type="common">Cryptophyte</name>
    <name type="synonym">Cryptomonas phi</name>
    <dbReference type="NCBI Taxonomy" id="55529"/>
    <lineage>
        <taxon>Eukaryota</taxon>
        <taxon>Cryptophyceae</taxon>
        <taxon>Pyrenomonadales</taxon>
        <taxon>Geminigeraceae</taxon>
        <taxon>Guillardia</taxon>
    </lineage>
</organism>
<dbReference type="Gene3D" id="3.30.420.40">
    <property type="match status" value="2"/>
</dbReference>
<keyword evidence="4 7" id="KW-0479">Metal-binding</keyword>
<dbReference type="CDD" id="cd24134">
    <property type="entry name" value="ASKHA_NBD_OSGEPL1_QRI7_euk"/>
    <property type="match status" value="1"/>
</dbReference>
<protein>
    <recommendedName>
        <fullName evidence="1">N(6)-L-threonylcarbamoyladenine synthase</fullName>
        <ecNumber evidence="1">2.3.1.234</ecNumber>
    </recommendedName>
</protein>
<dbReference type="NCBIfam" id="TIGR00329">
    <property type="entry name" value="gcp_kae1"/>
    <property type="match status" value="1"/>
</dbReference>
<comment type="catalytic activity">
    <reaction evidence="6 7">
        <text>L-threonylcarbamoyladenylate + adenosine(37) in tRNA = N(6)-L-threonylcarbamoyladenosine(37) in tRNA + AMP + H(+)</text>
        <dbReference type="Rhea" id="RHEA:37059"/>
        <dbReference type="Rhea" id="RHEA-COMP:10162"/>
        <dbReference type="Rhea" id="RHEA-COMP:10163"/>
        <dbReference type="ChEBI" id="CHEBI:15378"/>
        <dbReference type="ChEBI" id="CHEBI:73682"/>
        <dbReference type="ChEBI" id="CHEBI:74411"/>
        <dbReference type="ChEBI" id="CHEBI:74418"/>
        <dbReference type="ChEBI" id="CHEBI:456215"/>
        <dbReference type="EC" id="2.3.1.234"/>
    </reaction>
</comment>
<dbReference type="InterPro" id="IPR043129">
    <property type="entry name" value="ATPase_NBD"/>
</dbReference>